<keyword evidence="3" id="KW-1185">Reference proteome</keyword>
<protein>
    <submittedName>
        <fullName evidence="2">Uncharacterized protein</fullName>
    </submittedName>
</protein>
<reference evidence="2 3" key="1">
    <citation type="journal article" date="2019" name="Sci. Rep.">
        <title>Orb-weaving spider Araneus ventricosus genome elucidates the spidroin gene catalogue.</title>
        <authorList>
            <person name="Kono N."/>
            <person name="Nakamura H."/>
            <person name="Ohtoshi R."/>
            <person name="Moran D.A.P."/>
            <person name="Shinohara A."/>
            <person name="Yoshida Y."/>
            <person name="Fujiwara M."/>
            <person name="Mori M."/>
            <person name="Tomita M."/>
            <person name="Arakawa K."/>
        </authorList>
    </citation>
    <scope>NUCLEOTIDE SEQUENCE [LARGE SCALE GENOMIC DNA]</scope>
</reference>
<dbReference type="AlphaFoldDB" id="A0A4Y2KBZ1"/>
<evidence type="ECO:0000313" key="2">
    <source>
        <dbReference type="EMBL" id="GBN00214.1"/>
    </source>
</evidence>
<dbReference type="OrthoDB" id="5326588at2759"/>
<gene>
    <name evidence="2" type="ORF">AVEN_213305_1</name>
</gene>
<accession>A0A4Y2KBZ1</accession>
<keyword evidence="1" id="KW-1133">Transmembrane helix</keyword>
<comment type="caution">
    <text evidence="2">The sequence shown here is derived from an EMBL/GenBank/DDBJ whole genome shotgun (WGS) entry which is preliminary data.</text>
</comment>
<feature type="transmembrane region" description="Helical" evidence="1">
    <location>
        <begin position="64"/>
        <end position="82"/>
    </location>
</feature>
<keyword evidence="1" id="KW-0472">Membrane</keyword>
<name>A0A4Y2KBZ1_ARAVE</name>
<proteinExistence type="predicted"/>
<organism evidence="2 3">
    <name type="scientific">Araneus ventricosus</name>
    <name type="common">Orbweaver spider</name>
    <name type="synonym">Epeira ventricosa</name>
    <dbReference type="NCBI Taxonomy" id="182803"/>
    <lineage>
        <taxon>Eukaryota</taxon>
        <taxon>Metazoa</taxon>
        <taxon>Ecdysozoa</taxon>
        <taxon>Arthropoda</taxon>
        <taxon>Chelicerata</taxon>
        <taxon>Arachnida</taxon>
        <taxon>Araneae</taxon>
        <taxon>Araneomorphae</taxon>
        <taxon>Entelegynae</taxon>
        <taxon>Araneoidea</taxon>
        <taxon>Araneidae</taxon>
        <taxon>Araneus</taxon>
    </lineage>
</organism>
<keyword evidence="1" id="KW-0812">Transmembrane</keyword>
<sequence length="149" mass="17647">MESRTPAMIVLWFRREFYREWDFRGMEPSIPYMGNKLGYHFGDLATNLATKSILLYSPRKKVNMIYLFSTWNLVTLILLKMLSNIVKNMESRIPAMIVLWFRREFYRVWDFRGMEPSIPDIDNKLGYHFGDLATNLTTKSGISKVLEFS</sequence>
<dbReference type="EMBL" id="BGPR01004494">
    <property type="protein sequence ID" value="GBN00214.1"/>
    <property type="molecule type" value="Genomic_DNA"/>
</dbReference>
<evidence type="ECO:0000256" key="1">
    <source>
        <dbReference type="SAM" id="Phobius"/>
    </source>
</evidence>
<dbReference type="Proteomes" id="UP000499080">
    <property type="component" value="Unassembled WGS sequence"/>
</dbReference>
<evidence type="ECO:0000313" key="3">
    <source>
        <dbReference type="Proteomes" id="UP000499080"/>
    </source>
</evidence>